<feature type="transmembrane region" description="Helical" evidence="1">
    <location>
        <begin position="30"/>
        <end position="46"/>
    </location>
</feature>
<keyword evidence="1" id="KW-0472">Membrane</keyword>
<proteinExistence type="predicted"/>
<keyword evidence="1" id="KW-0812">Transmembrane</keyword>
<keyword evidence="1" id="KW-1133">Transmembrane helix</keyword>
<protein>
    <recommendedName>
        <fullName evidence="3">DNA gyrase subunit B</fullName>
    </recommendedName>
</protein>
<sequence>MSLALRALETLLMISAPFAVYFLFISKGYHSAFLFVVAIMFLIRAPRILKNRRLTKSLAIQVALIGGYIVFGMVYPEIIVVELLPAFINTVLFFLFGYSYLYPPSMVEGFAQVYSERPLAPEEIVHCRRVTLIWMIFFIVDMVAIVYVAFFMTVLDWAILTGVINYAIMGSLFAGEYIYRKIRFRHLMSKGA</sequence>
<feature type="transmembrane region" description="Helical" evidence="1">
    <location>
        <begin position="132"/>
        <end position="151"/>
    </location>
</feature>
<dbReference type="AlphaFoldDB" id="A0A3B1C3T6"/>
<feature type="transmembrane region" description="Helical" evidence="1">
    <location>
        <begin position="157"/>
        <end position="179"/>
    </location>
</feature>
<organism evidence="2">
    <name type="scientific">hydrothermal vent metagenome</name>
    <dbReference type="NCBI Taxonomy" id="652676"/>
    <lineage>
        <taxon>unclassified sequences</taxon>
        <taxon>metagenomes</taxon>
        <taxon>ecological metagenomes</taxon>
    </lineage>
</organism>
<reference evidence="2" key="1">
    <citation type="submission" date="2018-06" db="EMBL/GenBank/DDBJ databases">
        <authorList>
            <person name="Zhirakovskaya E."/>
        </authorList>
    </citation>
    <scope>NUCLEOTIDE SEQUENCE</scope>
</reference>
<accession>A0A3B1C3T6</accession>
<dbReference type="EMBL" id="UOGE01000066">
    <property type="protein sequence ID" value="VAX21381.1"/>
    <property type="molecule type" value="Genomic_DNA"/>
</dbReference>
<evidence type="ECO:0000256" key="1">
    <source>
        <dbReference type="SAM" id="Phobius"/>
    </source>
</evidence>
<gene>
    <name evidence="2" type="ORF">MNBD_NITROSPINAE02-2080</name>
</gene>
<feature type="transmembrane region" description="Helical" evidence="1">
    <location>
        <begin position="58"/>
        <end position="78"/>
    </location>
</feature>
<name>A0A3B1C3T6_9ZZZZ</name>
<evidence type="ECO:0008006" key="3">
    <source>
        <dbReference type="Google" id="ProtNLM"/>
    </source>
</evidence>
<evidence type="ECO:0000313" key="2">
    <source>
        <dbReference type="EMBL" id="VAX21381.1"/>
    </source>
</evidence>
<feature type="transmembrane region" description="Helical" evidence="1">
    <location>
        <begin position="84"/>
        <end position="102"/>
    </location>
</feature>